<proteinExistence type="predicted"/>
<evidence type="ECO:0000313" key="1">
    <source>
        <dbReference type="EMBL" id="MDO9714762.1"/>
    </source>
</evidence>
<organism evidence="1 2">
    <name type="scientific">Paracraurococcus lichenis</name>
    <dbReference type="NCBI Taxonomy" id="3064888"/>
    <lineage>
        <taxon>Bacteria</taxon>
        <taxon>Pseudomonadati</taxon>
        <taxon>Pseudomonadota</taxon>
        <taxon>Alphaproteobacteria</taxon>
        <taxon>Acetobacterales</taxon>
        <taxon>Roseomonadaceae</taxon>
        <taxon>Paracraurococcus</taxon>
    </lineage>
</organism>
<feature type="non-terminal residue" evidence="1">
    <location>
        <position position="103"/>
    </location>
</feature>
<name>A0ABT9EFB3_9PROT</name>
<sequence>MCRNEAEAEKERADRQAIIAGFEQQLQRGDKALIGNSAYRRYLRRVAPKGVKGGKARSRPAFEVDVGKLAEEARYDGIFVLRTNARVTPLQAMLRYRELLVVE</sequence>
<comment type="caution">
    <text evidence="1">The sequence shown here is derived from an EMBL/GenBank/DDBJ whole genome shotgun (WGS) entry which is preliminary data.</text>
</comment>
<reference evidence="1 2" key="1">
    <citation type="submission" date="2023-08" db="EMBL/GenBank/DDBJ databases">
        <title>The draft genome sequence of Paracraurococcus sp. LOR1-02.</title>
        <authorList>
            <person name="Kingkaew E."/>
            <person name="Tanasupawat S."/>
        </authorList>
    </citation>
    <scope>NUCLEOTIDE SEQUENCE [LARGE SCALE GENOMIC DNA]</scope>
    <source>
        <strain evidence="1 2">LOR1-02</strain>
    </source>
</reference>
<dbReference type="EMBL" id="JAUTWS010000558">
    <property type="protein sequence ID" value="MDO9714762.1"/>
    <property type="molecule type" value="Genomic_DNA"/>
</dbReference>
<protein>
    <submittedName>
        <fullName evidence="1">Transposase</fullName>
    </submittedName>
</protein>
<evidence type="ECO:0000313" key="2">
    <source>
        <dbReference type="Proteomes" id="UP001243009"/>
    </source>
</evidence>
<accession>A0ABT9EFB3</accession>
<keyword evidence="2" id="KW-1185">Reference proteome</keyword>
<gene>
    <name evidence="1" type="ORF">Q7A36_41230</name>
</gene>
<dbReference type="Proteomes" id="UP001243009">
    <property type="component" value="Unassembled WGS sequence"/>
</dbReference>